<gene>
    <name evidence="2" type="ORF">E0H45_06610</name>
</gene>
<evidence type="ECO:0000313" key="2">
    <source>
        <dbReference type="EMBL" id="TCC10962.1"/>
    </source>
</evidence>
<keyword evidence="3" id="KW-1185">Reference proteome</keyword>
<dbReference type="Pfam" id="PF05787">
    <property type="entry name" value="PhoX"/>
    <property type="match status" value="1"/>
</dbReference>
<dbReference type="PANTHER" id="PTHR35399">
    <property type="entry name" value="SLR8030 PROTEIN"/>
    <property type="match status" value="1"/>
</dbReference>
<organism evidence="2 3">
    <name type="scientific">Kribbella soli</name>
    <dbReference type="NCBI Taxonomy" id="1124743"/>
    <lineage>
        <taxon>Bacteria</taxon>
        <taxon>Bacillati</taxon>
        <taxon>Actinomycetota</taxon>
        <taxon>Actinomycetes</taxon>
        <taxon>Propionibacteriales</taxon>
        <taxon>Kribbellaceae</taxon>
        <taxon>Kribbella</taxon>
    </lineage>
</organism>
<dbReference type="OrthoDB" id="9801383at2"/>
<dbReference type="AlphaFoldDB" id="A0A4R0HNY5"/>
<name>A0A4R0HNY5_9ACTN</name>
<feature type="compositionally biased region" description="Gly residues" evidence="1">
    <location>
        <begin position="89"/>
        <end position="99"/>
    </location>
</feature>
<comment type="caution">
    <text evidence="2">The sequence shown here is derived from an EMBL/GenBank/DDBJ whole genome shotgun (WGS) entry which is preliminary data.</text>
</comment>
<proteinExistence type="predicted"/>
<dbReference type="SUPFAM" id="SSF63829">
    <property type="entry name" value="Calcium-dependent phosphotriesterase"/>
    <property type="match status" value="1"/>
</dbReference>
<reference evidence="2 3" key="1">
    <citation type="submission" date="2019-02" db="EMBL/GenBank/DDBJ databases">
        <title>Kribbella capetownensis sp. nov. and Kribbella speibonae sp. nov., isolated from soil.</title>
        <authorList>
            <person name="Curtis S.M."/>
            <person name="Norton I."/>
            <person name="Everest G.J."/>
            <person name="Meyers P.R."/>
        </authorList>
    </citation>
    <scope>NUCLEOTIDE SEQUENCE [LARGE SCALE GENOMIC DNA]</scope>
    <source>
        <strain evidence="2 3">KCTC 29219</strain>
    </source>
</reference>
<evidence type="ECO:0000313" key="3">
    <source>
        <dbReference type="Proteomes" id="UP000292346"/>
    </source>
</evidence>
<dbReference type="InterPro" id="IPR008557">
    <property type="entry name" value="PhoX"/>
</dbReference>
<sequence>MVTKFLPLISQIGTRHGSRSLRTCEYKCANQCDHSEPNTSGNEHIQTVMRSAFSRRKVLAIGAAGVGAAGVATLAVNAPAIADQTSRGSGNGSGNGSFPGFGHRSELTHSVVPPNRQDDIVVPQGYDQAVIIGWGDPVLPGAPKFDPYKQSAEAQARQFGYNNDYTMIVPLRDDRVALLVCNHEYTDENLMFPTGKYSTAEIAKIGMAAHGMAVVQIERVGRKGEWRRDKQLSRYNRRITASTKFEVTGPAAADARVGKVAYGTFGNCSGGVTPWGTILSGEENFNGYYDVSGTIPAEHVDSYKRYGVPTTVTKSARQWSVVDARFDLTKTPTEVYRSGWVVEVDPYDPRSTPKKRSMLGRLKHEGATTTITADGRIAVYTGDDEKGEYLYKFVSAGKYDPKNRKNNFGLLDEGTLYVAKFTGDGTTDGVYDGIGQWIPLTSDTKSFVDGMSVQEVLINTRVAGDKVGATRMDRPEDVERNPVNGRIYAALTNNDKRGGSFPVDEANPLAVSHVRETLGGPLIEKAGNRNGYILEISEEGDDAARTGFFWTLFLVCGDPAAQETYFGGFDKAKVSPISCPDNVAFDGSGNLWISTDGNVLGSNDGIFTVPVAGPNRGQVKQFLSVPLASEACGPLVSDDDKTAFVAVQHPGETDTATFEKPSSTWPHTDKFPRPAIACVWRRDGGRVGS</sequence>
<dbReference type="EMBL" id="SJJZ01000001">
    <property type="protein sequence ID" value="TCC10962.1"/>
    <property type="molecule type" value="Genomic_DNA"/>
</dbReference>
<evidence type="ECO:0000256" key="1">
    <source>
        <dbReference type="SAM" id="MobiDB-lite"/>
    </source>
</evidence>
<protein>
    <submittedName>
        <fullName evidence="2">PhoX family phosphatase</fullName>
    </submittedName>
</protein>
<dbReference type="Proteomes" id="UP000292346">
    <property type="component" value="Unassembled WGS sequence"/>
</dbReference>
<accession>A0A4R0HNY5</accession>
<dbReference type="PANTHER" id="PTHR35399:SF2">
    <property type="entry name" value="DUF839 DOMAIN-CONTAINING PROTEIN"/>
    <property type="match status" value="1"/>
</dbReference>
<feature type="region of interest" description="Disordered" evidence="1">
    <location>
        <begin position="83"/>
        <end position="110"/>
    </location>
</feature>